<evidence type="ECO:0000313" key="9">
    <source>
        <dbReference type="EMBL" id="KAJ8925183.1"/>
    </source>
</evidence>
<keyword evidence="4" id="KW-0689">Ribosomal protein</keyword>
<keyword evidence="3" id="KW-0809">Transit peptide</keyword>
<comment type="subcellular location">
    <subcellularLocation>
        <location evidence="1">Mitochondrion</location>
    </subcellularLocation>
</comment>
<dbReference type="Gene3D" id="2.40.50.100">
    <property type="match status" value="1"/>
</dbReference>
<comment type="similarity">
    <text evidence="2">Belongs to the bacterial ribosomal protein bL27 family.</text>
</comment>
<organism evidence="9 10">
    <name type="scientific">Exocentrus adspersus</name>
    <dbReference type="NCBI Taxonomy" id="1586481"/>
    <lineage>
        <taxon>Eukaryota</taxon>
        <taxon>Metazoa</taxon>
        <taxon>Ecdysozoa</taxon>
        <taxon>Arthropoda</taxon>
        <taxon>Hexapoda</taxon>
        <taxon>Insecta</taxon>
        <taxon>Pterygota</taxon>
        <taxon>Neoptera</taxon>
        <taxon>Endopterygota</taxon>
        <taxon>Coleoptera</taxon>
        <taxon>Polyphaga</taxon>
        <taxon>Cucujiformia</taxon>
        <taxon>Chrysomeloidea</taxon>
        <taxon>Cerambycidae</taxon>
        <taxon>Lamiinae</taxon>
        <taxon>Acanthocinini</taxon>
        <taxon>Exocentrus</taxon>
    </lineage>
</organism>
<dbReference type="Pfam" id="PF01016">
    <property type="entry name" value="Ribosomal_L27"/>
    <property type="match status" value="1"/>
</dbReference>
<dbReference type="GO" id="GO:0005762">
    <property type="term" value="C:mitochondrial large ribosomal subunit"/>
    <property type="evidence" value="ECO:0007669"/>
    <property type="project" value="TreeGrafter"/>
</dbReference>
<sequence>MFSSFLVLDTLKNILLNNKNVITNSVRFASKKTSGSTKNTRTKVKPKHRGWKVQDGHYVNPGHILVLQRHLRFHPGLNVGMGKNGTLFAITPGRVSVTCEIADVNWDHTWVQRCHSNRKGTEFYKKYFNVIPEPQHQNFKLIDEI</sequence>
<proteinExistence type="inferred from homology"/>
<evidence type="ECO:0000313" key="10">
    <source>
        <dbReference type="Proteomes" id="UP001159042"/>
    </source>
</evidence>
<dbReference type="FunFam" id="2.40.50.100:FF:000031">
    <property type="entry name" value="39S ribosomal protein L27, mitochondrial"/>
    <property type="match status" value="1"/>
</dbReference>
<evidence type="ECO:0000256" key="3">
    <source>
        <dbReference type="ARBA" id="ARBA00022946"/>
    </source>
</evidence>
<dbReference type="EMBL" id="JANEYG010000002">
    <property type="protein sequence ID" value="KAJ8925183.1"/>
    <property type="molecule type" value="Genomic_DNA"/>
</dbReference>
<dbReference type="PANTHER" id="PTHR15893:SF0">
    <property type="entry name" value="LARGE RIBOSOMAL SUBUNIT PROTEIN BL27M"/>
    <property type="match status" value="1"/>
</dbReference>
<gene>
    <name evidence="9" type="ORF">NQ315_001368</name>
</gene>
<evidence type="ECO:0000256" key="6">
    <source>
        <dbReference type="ARBA" id="ARBA00023274"/>
    </source>
</evidence>
<evidence type="ECO:0000256" key="7">
    <source>
        <dbReference type="ARBA" id="ARBA00035267"/>
    </source>
</evidence>
<evidence type="ECO:0000256" key="1">
    <source>
        <dbReference type="ARBA" id="ARBA00004173"/>
    </source>
</evidence>
<comment type="caution">
    <text evidence="9">The sequence shown here is derived from an EMBL/GenBank/DDBJ whole genome shotgun (WGS) entry which is preliminary data.</text>
</comment>
<dbReference type="GO" id="GO:0003735">
    <property type="term" value="F:structural constituent of ribosome"/>
    <property type="evidence" value="ECO:0007669"/>
    <property type="project" value="InterPro"/>
</dbReference>
<dbReference type="GO" id="GO:0006412">
    <property type="term" value="P:translation"/>
    <property type="evidence" value="ECO:0007669"/>
    <property type="project" value="InterPro"/>
</dbReference>
<dbReference type="AlphaFoldDB" id="A0AAV8WFJ1"/>
<dbReference type="SUPFAM" id="SSF110324">
    <property type="entry name" value="Ribosomal L27 protein-like"/>
    <property type="match status" value="1"/>
</dbReference>
<keyword evidence="6" id="KW-0687">Ribonucleoprotein</keyword>
<keyword evidence="10" id="KW-1185">Reference proteome</keyword>
<evidence type="ECO:0000256" key="2">
    <source>
        <dbReference type="ARBA" id="ARBA00010797"/>
    </source>
</evidence>
<protein>
    <recommendedName>
        <fullName evidence="7">Large ribosomal subunit protein bL27m</fullName>
    </recommendedName>
    <alternativeName>
        <fullName evidence="8">39S ribosomal protein L27, mitochondrial</fullName>
    </alternativeName>
</protein>
<reference evidence="9 10" key="1">
    <citation type="journal article" date="2023" name="Insect Mol. Biol.">
        <title>Genome sequencing provides insights into the evolution of gene families encoding plant cell wall-degrading enzymes in longhorned beetles.</title>
        <authorList>
            <person name="Shin N.R."/>
            <person name="Okamura Y."/>
            <person name="Kirsch R."/>
            <person name="Pauchet Y."/>
        </authorList>
    </citation>
    <scope>NUCLEOTIDE SEQUENCE [LARGE SCALE GENOMIC DNA]</scope>
    <source>
        <strain evidence="9">EAD_L_NR</strain>
    </source>
</reference>
<name>A0AAV8WFJ1_9CUCU</name>
<evidence type="ECO:0000256" key="4">
    <source>
        <dbReference type="ARBA" id="ARBA00022980"/>
    </source>
</evidence>
<dbReference type="InterPro" id="IPR001684">
    <property type="entry name" value="Ribosomal_bL27"/>
</dbReference>
<keyword evidence="5" id="KW-0496">Mitochondrion</keyword>
<dbReference type="PANTHER" id="PTHR15893">
    <property type="entry name" value="RIBOSOMAL PROTEIN L27"/>
    <property type="match status" value="1"/>
</dbReference>
<evidence type="ECO:0000256" key="8">
    <source>
        <dbReference type="ARBA" id="ARBA00076963"/>
    </source>
</evidence>
<dbReference type="GO" id="GO:0005743">
    <property type="term" value="C:mitochondrial inner membrane"/>
    <property type="evidence" value="ECO:0007669"/>
    <property type="project" value="UniProtKB-ARBA"/>
</dbReference>
<evidence type="ECO:0000256" key="5">
    <source>
        <dbReference type="ARBA" id="ARBA00023128"/>
    </source>
</evidence>
<dbReference type="Proteomes" id="UP001159042">
    <property type="component" value="Unassembled WGS sequence"/>
</dbReference>
<accession>A0AAV8WFJ1</accession>